<proteinExistence type="predicted"/>
<dbReference type="EMBL" id="CM010724">
    <property type="protein sequence ID" value="RZC80080.1"/>
    <property type="molecule type" value="Genomic_DNA"/>
</dbReference>
<name>A0A4Y7L658_PAPSO</name>
<gene>
    <name evidence="2" type="ORF">C5167_042651</name>
</gene>
<protein>
    <submittedName>
        <fullName evidence="2">Uncharacterized protein</fullName>
    </submittedName>
</protein>
<dbReference type="Proteomes" id="UP000316621">
    <property type="component" value="Chromosome 10"/>
</dbReference>
<keyword evidence="3" id="KW-1185">Reference proteome</keyword>
<evidence type="ECO:0000313" key="3">
    <source>
        <dbReference type="Proteomes" id="UP000316621"/>
    </source>
</evidence>
<sequence>REPGFSGLALEEREPVAEVFLSFRLTSIGRNAVREEAAVILHIIEEPKDTVVKRECNITQNKVKGSGHRERQMENDREKLKNKFMATSRPTSSSSDFARETYQRTDKGFLVSENNTCHVDVSTTYITVDGMLMVADSCGSLAVKPNADKGEPYPRTDMDSESSTSRYDGLATEEEAISLCNNILARAVIPMSGKGEPDSHGSQAVILKELIPKDCKGGPYPRSHMGLLYFESLDDGPTTKESISLCNDLSVSPTVIPMSGKGSVVVLSSPCE</sequence>
<feature type="non-terminal residue" evidence="2">
    <location>
        <position position="1"/>
    </location>
</feature>
<accession>A0A4Y7L658</accession>
<evidence type="ECO:0000256" key="1">
    <source>
        <dbReference type="SAM" id="MobiDB-lite"/>
    </source>
</evidence>
<feature type="compositionally biased region" description="Basic and acidic residues" evidence="1">
    <location>
        <begin position="146"/>
        <end position="158"/>
    </location>
</feature>
<dbReference type="AlphaFoldDB" id="A0A4Y7L658"/>
<organism evidence="2 3">
    <name type="scientific">Papaver somniferum</name>
    <name type="common">Opium poppy</name>
    <dbReference type="NCBI Taxonomy" id="3469"/>
    <lineage>
        <taxon>Eukaryota</taxon>
        <taxon>Viridiplantae</taxon>
        <taxon>Streptophyta</taxon>
        <taxon>Embryophyta</taxon>
        <taxon>Tracheophyta</taxon>
        <taxon>Spermatophyta</taxon>
        <taxon>Magnoliopsida</taxon>
        <taxon>Ranunculales</taxon>
        <taxon>Papaveraceae</taxon>
        <taxon>Papaveroideae</taxon>
        <taxon>Papaver</taxon>
    </lineage>
</organism>
<dbReference type="Gramene" id="RZC80080">
    <property type="protein sequence ID" value="RZC80080"/>
    <property type="gene ID" value="C5167_042651"/>
</dbReference>
<reference evidence="2 3" key="1">
    <citation type="journal article" date="2018" name="Science">
        <title>The opium poppy genome and morphinan production.</title>
        <authorList>
            <person name="Guo L."/>
            <person name="Winzer T."/>
            <person name="Yang X."/>
            <person name="Li Y."/>
            <person name="Ning Z."/>
            <person name="He Z."/>
            <person name="Teodor R."/>
            <person name="Lu Y."/>
            <person name="Bowser T.A."/>
            <person name="Graham I.A."/>
            <person name="Ye K."/>
        </authorList>
    </citation>
    <scope>NUCLEOTIDE SEQUENCE [LARGE SCALE GENOMIC DNA]</scope>
    <source>
        <strain evidence="3">cv. HN1</strain>
        <tissue evidence="2">Leaves</tissue>
    </source>
</reference>
<feature type="region of interest" description="Disordered" evidence="1">
    <location>
        <begin position="146"/>
        <end position="165"/>
    </location>
</feature>
<evidence type="ECO:0000313" key="2">
    <source>
        <dbReference type="EMBL" id="RZC80080.1"/>
    </source>
</evidence>